<gene>
    <name evidence="1" type="ORF">RPERSI_LOCUS14631</name>
</gene>
<name>A0ACA9QNP5_9GLOM</name>
<dbReference type="Proteomes" id="UP000789920">
    <property type="component" value="Unassembled WGS sequence"/>
</dbReference>
<comment type="caution">
    <text evidence="1">The sequence shown here is derived from an EMBL/GenBank/DDBJ whole genome shotgun (WGS) entry which is preliminary data.</text>
</comment>
<sequence length="425" mass="50482">VGLKVDEMDFADHLREKLYNPKHSKYLYKLRVAELRVEYYEEEEKFYIKQLEKEYDRFFTLEVIREARNLLTEYTEEDWNRLFSKVNSDLSNMLEVAILLTKIFQPQKKEILDNELLKKFIRIIEKSPIQFLHQNYKKNEKKEASIMKNVKSELIKGKLRAEYAQFEQEVKTGVKLSADVIEKGPIEKWDAKDGQWLRKKDKVYSERGYNISLDYKSVALKELYDSKNVSAEFLREITYCKLVGGVSCYGISQNPTTKNYVMVMDYMEGGNLKQYLQNNYGNKSQIYLKGKLWQLFLLCRPIFDKEMKASLERGFKGIVKLYQQFTGEEIEIDNPLKLLEAMMTLKLEFFKKYNYNNIDELEIAFEKLFFLVSHDKLQNTSEQINFEIRSTDFTESEFTQPTLFTGEDRTIFLNHLKLVANPENF</sequence>
<evidence type="ECO:0000313" key="2">
    <source>
        <dbReference type="Proteomes" id="UP000789920"/>
    </source>
</evidence>
<proteinExistence type="predicted"/>
<organism evidence="1 2">
    <name type="scientific">Racocetra persica</name>
    <dbReference type="NCBI Taxonomy" id="160502"/>
    <lineage>
        <taxon>Eukaryota</taxon>
        <taxon>Fungi</taxon>
        <taxon>Fungi incertae sedis</taxon>
        <taxon>Mucoromycota</taxon>
        <taxon>Glomeromycotina</taxon>
        <taxon>Glomeromycetes</taxon>
        <taxon>Diversisporales</taxon>
        <taxon>Gigasporaceae</taxon>
        <taxon>Racocetra</taxon>
    </lineage>
</organism>
<protein>
    <submittedName>
        <fullName evidence="1">36580_t:CDS:1</fullName>
    </submittedName>
</protein>
<dbReference type="EMBL" id="CAJVQC010034044">
    <property type="protein sequence ID" value="CAG8755461.1"/>
    <property type="molecule type" value="Genomic_DNA"/>
</dbReference>
<keyword evidence="2" id="KW-1185">Reference proteome</keyword>
<feature type="non-terminal residue" evidence="1">
    <location>
        <position position="1"/>
    </location>
</feature>
<accession>A0ACA9QNP5</accession>
<evidence type="ECO:0000313" key="1">
    <source>
        <dbReference type="EMBL" id="CAG8755461.1"/>
    </source>
</evidence>
<reference evidence="1" key="1">
    <citation type="submission" date="2021-06" db="EMBL/GenBank/DDBJ databases">
        <authorList>
            <person name="Kallberg Y."/>
            <person name="Tangrot J."/>
            <person name="Rosling A."/>
        </authorList>
    </citation>
    <scope>NUCLEOTIDE SEQUENCE</scope>
    <source>
        <strain evidence="1">MA461A</strain>
    </source>
</reference>